<keyword evidence="1" id="KW-0963">Cytoplasm</keyword>
<evidence type="ECO:0000256" key="1">
    <source>
        <dbReference type="ARBA" id="ARBA00022490"/>
    </source>
</evidence>
<dbReference type="Gene3D" id="3.60.15.10">
    <property type="entry name" value="Ribonuclease Z/Hydroxyacylglutathione hydrolase-like"/>
    <property type="match status" value="1"/>
</dbReference>
<dbReference type="CDD" id="cd07714">
    <property type="entry name" value="RNaseJ_MBL-fold"/>
    <property type="match status" value="1"/>
</dbReference>
<dbReference type="Pfam" id="PF17770">
    <property type="entry name" value="RNase_J_C"/>
    <property type="match status" value="1"/>
</dbReference>
<keyword evidence="4" id="KW-0694">RNA-binding</keyword>
<dbReference type="Gene3D" id="3.10.20.580">
    <property type="match status" value="1"/>
</dbReference>
<evidence type="ECO:0000313" key="7">
    <source>
        <dbReference type="Proteomes" id="UP000178109"/>
    </source>
</evidence>
<protein>
    <recommendedName>
        <fullName evidence="5">Metallo-beta-lactamase domain-containing protein</fullName>
    </recommendedName>
</protein>
<dbReference type="EMBL" id="MHKO01000004">
    <property type="protein sequence ID" value="OGY93148.1"/>
    <property type="molecule type" value="Genomic_DNA"/>
</dbReference>
<dbReference type="SUPFAM" id="SSF56281">
    <property type="entry name" value="Metallo-hydrolase/oxidoreductase"/>
    <property type="match status" value="1"/>
</dbReference>
<dbReference type="InterPro" id="IPR004613">
    <property type="entry name" value="RNase_J"/>
</dbReference>
<comment type="caution">
    <text evidence="6">The sequence shown here is derived from an EMBL/GenBank/DDBJ whole genome shotgun (WGS) entry which is preliminary data.</text>
</comment>
<dbReference type="GO" id="GO:0004527">
    <property type="term" value="F:exonuclease activity"/>
    <property type="evidence" value="ECO:0007669"/>
    <property type="project" value="UniProtKB-KW"/>
</dbReference>
<evidence type="ECO:0000313" key="6">
    <source>
        <dbReference type="EMBL" id="OGY93148.1"/>
    </source>
</evidence>
<evidence type="ECO:0000256" key="4">
    <source>
        <dbReference type="ARBA" id="ARBA00022884"/>
    </source>
</evidence>
<dbReference type="InterPro" id="IPR041636">
    <property type="entry name" value="RNase_J_C"/>
</dbReference>
<dbReference type="SMART" id="SM00849">
    <property type="entry name" value="Lactamase_B"/>
    <property type="match status" value="1"/>
</dbReference>
<evidence type="ECO:0000256" key="3">
    <source>
        <dbReference type="ARBA" id="ARBA00022839"/>
    </source>
</evidence>
<dbReference type="InterPro" id="IPR001279">
    <property type="entry name" value="Metallo-B-lactamas"/>
</dbReference>
<feature type="domain" description="Metallo-beta-lactamase" evidence="5">
    <location>
        <begin position="11"/>
        <end position="201"/>
    </location>
</feature>
<proteinExistence type="predicted"/>
<evidence type="ECO:0000256" key="2">
    <source>
        <dbReference type="ARBA" id="ARBA00022722"/>
    </source>
</evidence>
<dbReference type="Pfam" id="PF22505">
    <property type="entry name" value="RNase_J_b_CASP"/>
    <property type="match status" value="1"/>
</dbReference>
<gene>
    <name evidence="6" type="ORF">A3H70_05665</name>
</gene>
<evidence type="ECO:0000259" key="5">
    <source>
        <dbReference type="SMART" id="SM00849"/>
    </source>
</evidence>
<name>A0A1G2BVS7_9BACT</name>
<dbReference type="GO" id="GO:0003723">
    <property type="term" value="F:RNA binding"/>
    <property type="evidence" value="ECO:0007669"/>
    <property type="project" value="UniProtKB-KW"/>
</dbReference>
<dbReference type="NCBIfam" id="TIGR00649">
    <property type="entry name" value="MG423"/>
    <property type="match status" value="1"/>
</dbReference>
<dbReference type="GO" id="GO:0046872">
    <property type="term" value="F:metal ion binding"/>
    <property type="evidence" value="ECO:0007669"/>
    <property type="project" value="InterPro"/>
</dbReference>
<dbReference type="STRING" id="1798553.A3H70_05665"/>
<dbReference type="Pfam" id="PF00753">
    <property type="entry name" value="Lactamase_B"/>
    <property type="match status" value="1"/>
</dbReference>
<dbReference type="AlphaFoldDB" id="A0A1G2BVS7"/>
<sequence>MIPLGGLEEVGKNMTVFEYGHDIIILDMGLQFPEEDMHGIDYIIPNISCLRGKEKNIRAVIFSHGHLDHIGAAPILLEKLGAPLILGRPLTLAMVKHRQEDYKKGSARELKTLTIKSLNDRFSFGAFKISFFQVDHSVMDAIGVILQTPAGTVIHPGDWTLEKDPNGKPLLDYGWLSKLKRPTILMLESLGAIDVRASATHTEMRRNLTKLLTQAPGRVIVGTFASQIERIGWIISAAEALGKKVAIDGYSMKMNIEIAKKLGYVKVKKGTLIRVEDIDDLPDKKAIVIVTGAQGESTAVLSRVITGAHRCLKLRKTDTVILSSSIIPGNEATVQKLKDALYRQCDNVVHGEIMDIHVSGHGNRDDIAYVLTEVKPDYFIPVYAYHYMLREAAKLARDLGFDPRKILILDNGQVAEFGRGGGQATDEQVDIANVFVDGLGVGDIGNVVMRDRQVMAEDGMLVVIIKVSAKSGKAVGEPEIITRGFVYVKSSDKLLSEAKQKIKRALQNLSKKAVSDKIEDWNNIRGKLRDELSDFFFKETERHPMILPVIIKV</sequence>
<dbReference type="InterPro" id="IPR042173">
    <property type="entry name" value="RNase_J_2"/>
</dbReference>
<accession>A0A1G2BVS7</accession>
<dbReference type="InterPro" id="IPR055132">
    <property type="entry name" value="RNase_J_b_CASP"/>
</dbReference>
<dbReference type="Proteomes" id="UP000178109">
    <property type="component" value="Unassembled WGS sequence"/>
</dbReference>
<organism evidence="6 7">
    <name type="scientific">Candidatus Komeilibacteria bacterium RIFCSPLOWO2_02_FULL_48_11</name>
    <dbReference type="NCBI Taxonomy" id="1798553"/>
    <lineage>
        <taxon>Bacteria</taxon>
        <taxon>Candidatus Komeiliibacteriota</taxon>
    </lineage>
</organism>
<dbReference type="Gene3D" id="3.40.50.10710">
    <property type="entry name" value="Metallo-hydrolase/oxidoreductase"/>
    <property type="match status" value="1"/>
</dbReference>
<reference evidence="6 7" key="1">
    <citation type="journal article" date="2016" name="Nat. Commun.">
        <title>Thousands of microbial genomes shed light on interconnected biogeochemical processes in an aquifer system.</title>
        <authorList>
            <person name="Anantharaman K."/>
            <person name="Brown C.T."/>
            <person name="Hug L.A."/>
            <person name="Sharon I."/>
            <person name="Castelle C.J."/>
            <person name="Probst A.J."/>
            <person name="Thomas B.C."/>
            <person name="Singh A."/>
            <person name="Wilkins M.J."/>
            <person name="Karaoz U."/>
            <person name="Brodie E.L."/>
            <person name="Williams K.H."/>
            <person name="Hubbard S.S."/>
            <person name="Banfield J.F."/>
        </authorList>
    </citation>
    <scope>NUCLEOTIDE SEQUENCE [LARGE SCALE GENOMIC DNA]</scope>
</reference>
<dbReference type="PANTHER" id="PTHR43694:SF1">
    <property type="entry name" value="RIBONUCLEASE J"/>
    <property type="match status" value="1"/>
</dbReference>
<keyword evidence="3" id="KW-0269">Exonuclease</keyword>
<keyword evidence="2" id="KW-0540">Nuclease</keyword>
<dbReference type="InterPro" id="IPR036866">
    <property type="entry name" value="RibonucZ/Hydroxyglut_hydro"/>
</dbReference>
<keyword evidence="3" id="KW-0378">Hydrolase</keyword>
<dbReference type="PANTHER" id="PTHR43694">
    <property type="entry name" value="RIBONUCLEASE J"/>
    <property type="match status" value="1"/>
</dbReference>